<keyword evidence="3" id="KW-1185">Reference proteome</keyword>
<dbReference type="Proteomes" id="UP001231518">
    <property type="component" value="Chromosome 4"/>
</dbReference>
<protein>
    <submittedName>
        <fullName evidence="2">Uncharacterized protein</fullName>
    </submittedName>
</protein>
<evidence type="ECO:0000256" key="1">
    <source>
        <dbReference type="SAM" id="Coils"/>
    </source>
</evidence>
<dbReference type="AlphaFoldDB" id="A0AAD8DPI7"/>
<evidence type="ECO:0000313" key="2">
    <source>
        <dbReference type="EMBL" id="KAJ8713763.1"/>
    </source>
</evidence>
<reference evidence="2" key="1">
    <citation type="submission" date="2023-03" db="EMBL/GenBank/DDBJ databases">
        <title>Chromosome-level genomes of two armyworms, Mythimna separata and Mythimna loreyi, provide insights into the biosynthesis and reception of sex pheromones.</title>
        <authorList>
            <person name="Zhao H."/>
        </authorList>
    </citation>
    <scope>NUCLEOTIDE SEQUENCE</scope>
    <source>
        <strain evidence="2">BeijingLab</strain>
        <tissue evidence="2">Pupa</tissue>
    </source>
</reference>
<sequence>MSQSVSDSDIPQMISSDPLDDIHITTRHASKRPRLNPATATPVTELQDFKREIRDMLDNWRADQEVYFTKLCNDQCSSLNKLVADMAELKRQNLAIQKSNTEIEKSISFISERYDDLLKQVESLQRENLTYKNSILSMETKIQDLQRVSRPSTIEIRNVPYTQNETVSDLTAIVTKRGQPCGVDEELESRVTVLCSGVEHSDYTYSEWWRPPTAFNDTRDNASKLLIHSRMFDGTPPLPSPPYIHKRLNVK</sequence>
<feature type="coiled-coil region" evidence="1">
    <location>
        <begin position="79"/>
        <end position="134"/>
    </location>
</feature>
<organism evidence="2 3">
    <name type="scientific">Mythimna separata</name>
    <name type="common">Oriental armyworm</name>
    <name type="synonym">Pseudaletia separata</name>
    <dbReference type="NCBI Taxonomy" id="271217"/>
    <lineage>
        <taxon>Eukaryota</taxon>
        <taxon>Metazoa</taxon>
        <taxon>Ecdysozoa</taxon>
        <taxon>Arthropoda</taxon>
        <taxon>Hexapoda</taxon>
        <taxon>Insecta</taxon>
        <taxon>Pterygota</taxon>
        <taxon>Neoptera</taxon>
        <taxon>Endopterygota</taxon>
        <taxon>Lepidoptera</taxon>
        <taxon>Glossata</taxon>
        <taxon>Ditrysia</taxon>
        <taxon>Noctuoidea</taxon>
        <taxon>Noctuidae</taxon>
        <taxon>Noctuinae</taxon>
        <taxon>Hadenini</taxon>
        <taxon>Mythimna</taxon>
    </lineage>
</organism>
<proteinExistence type="predicted"/>
<accession>A0AAD8DPI7</accession>
<evidence type="ECO:0000313" key="3">
    <source>
        <dbReference type="Proteomes" id="UP001231518"/>
    </source>
</evidence>
<comment type="caution">
    <text evidence="2">The sequence shown here is derived from an EMBL/GenBank/DDBJ whole genome shotgun (WGS) entry which is preliminary data.</text>
</comment>
<dbReference type="EMBL" id="JARGEI010000020">
    <property type="protein sequence ID" value="KAJ8713763.1"/>
    <property type="molecule type" value="Genomic_DNA"/>
</dbReference>
<keyword evidence="1" id="KW-0175">Coiled coil</keyword>
<name>A0AAD8DPI7_MYTSE</name>
<gene>
    <name evidence="2" type="ORF">PYW07_014133</name>
</gene>